<dbReference type="Pfam" id="PF07679">
    <property type="entry name" value="I-set"/>
    <property type="match status" value="1"/>
</dbReference>
<organism evidence="11 12">
    <name type="scientific">Vombatus ursinus</name>
    <name type="common">Common wombat</name>
    <dbReference type="NCBI Taxonomy" id="29139"/>
    <lineage>
        <taxon>Eukaryota</taxon>
        <taxon>Metazoa</taxon>
        <taxon>Chordata</taxon>
        <taxon>Craniata</taxon>
        <taxon>Vertebrata</taxon>
        <taxon>Euteleostomi</taxon>
        <taxon>Mammalia</taxon>
        <taxon>Metatheria</taxon>
        <taxon>Diprotodontia</taxon>
        <taxon>Vombatidae</taxon>
        <taxon>Vombatus</taxon>
    </lineage>
</organism>
<dbReference type="InterPro" id="IPR003599">
    <property type="entry name" value="Ig_sub"/>
</dbReference>
<dbReference type="InterPro" id="IPR007110">
    <property type="entry name" value="Ig-like_dom"/>
</dbReference>
<evidence type="ECO:0000256" key="3">
    <source>
        <dbReference type="ARBA" id="ARBA00022734"/>
    </source>
</evidence>
<dbReference type="SMART" id="SM00409">
    <property type="entry name" value="IG"/>
    <property type="match status" value="3"/>
</dbReference>
<keyword evidence="4" id="KW-0677">Repeat</keyword>
<dbReference type="SUPFAM" id="SSF48726">
    <property type="entry name" value="Immunoglobulin"/>
    <property type="match status" value="4"/>
</dbReference>
<dbReference type="PROSITE" id="PS00290">
    <property type="entry name" value="IG_MHC"/>
    <property type="match status" value="1"/>
</dbReference>
<reference evidence="11" key="3">
    <citation type="submission" date="2025-09" db="UniProtKB">
        <authorList>
            <consortium name="Ensembl"/>
        </authorList>
    </citation>
    <scope>IDENTIFICATION</scope>
</reference>
<evidence type="ECO:0000256" key="6">
    <source>
        <dbReference type="ARBA" id="ARBA00022989"/>
    </source>
</evidence>
<dbReference type="PANTHER" id="PTHR12035">
    <property type="entry name" value="SIALIC ACID BINDING IMMUNOGLOBULIN-LIKE LECTIN"/>
    <property type="match status" value="1"/>
</dbReference>
<keyword evidence="5" id="KW-0130">Cell adhesion</keyword>
<dbReference type="InterPro" id="IPR013106">
    <property type="entry name" value="Ig_V-set"/>
</dbReference>
<dbReference type="OMA" id="SITCEMP"/>
<dbReference type="Pfam" id="PF07686">
    <property type="entry name" value="V-set"/>
    <property type="match status" value="1"/>
</dbReference>
<dbReference type="InterPro" id="IPR003598">
    <property type="entry name" value="Ig_sub2"/>
</dbReference>
<dbReference type="GeneTree" id="ENSGT01150000286907"/>
<dbReference type="InterPro" id="IPR036179">
    <property type="entry name" value="Ig-like_dom_sf"/>
</dbReference>
<feature type="domain" description="Ig-like" evidence="10">
    <location>
        <begin position="270"/>
        <end position="351"/>
    </location>
</feature>
<evidence type="ECO:0000313" key="12">
    <source>
        <dbReference type="Proteomes" id="UP000314987"/>
    </source>
</evidence>
<reference evidence="11" key="2">
    <citation type="submission" date="2025-08" db="UniProtKB">
        <authorList>
            <consortium name="Ensembl"/>
        </authorList>
    </citation>
    <scope>IDENTIFICATION</scope>
</reference>
<evidence type="ECO:0000256" key="4">
    <source>
        <dbReference type="ARBA" id="ARBA00022737"/>
    </source>
</evidence>
<dbReference type="InterPro" id="IPR013783">
    <property type="entry name" value="Ig-like_fold"/>
</dbReference>
<proteinExistence type="inferred from homology"/>
<sequence>MRRTDTSEAGLSPVPGMLLLVALIWEGCLCQITRYEVQRQPTVIVQEGMCARVPCNISSHLEHIPKVSPGHGYWFRKRMHKKYDDLVATNDPNREVEEEVWGRFRLLGSPGMANCSLSITDAKKADSGQYYFWMEREGQMNYTHVKLVLYVNVTDLIQKPDISIPEMLESGNPVTVKCTFPWTCGENRPFKFSWKGAALSSRPQSSGASHSSEVSFIPGHQHHDTNLTCKVTLPEGRVSTERTVQLNVSYAVQNVAISMAQDNRKTVFVPGNSSALVVQEGRSLHLLCAANSNPPATLSWLLGDQTLASSQPSEDGVLHLDLPHLGPADGGNYTCLAEHALGSKQASLSVSVQYSPRMLSSSCSWVKEGLLCTCSAQAEPAPSLHWWVGGKPVESNGSSDTFQVISNRSGPWASSILSVKVGRVPNINISCEGKNSQGSHTFLFQLVPDGPMPSHVFQKGMILGVLCGAGTASLVALFLLLL</sequence>
<feature type="domain" description="Ig-like" evidence="10">
    <location>
        <begin position="160"/>
        <end position="245"/>
    </location>
</feature>
<evidence type="ECO:0000256" key="1">
    <source>
        <dbReference type="ARBA" id="ARBA00004479"/>
    </source>
</evidence>
<dbReference type="GO" id="GO:0007155">
    <property type="term" value="P:cell adhesion"/>
    <property type="evidence" value="ECO:0007669"/>
    <property type="project" value="UniProtKB-KW"/>
</dbReference>
<dbReference type="GO" id="GO:0030246">
    <property type="term" value="F:carbohydrate binding"/>
    <property type="evidence" value="ECO:0007669"/>
    <property type="project" value="UniProtKB-KW"/>
</dbReference>
<dbReference type="STRING" id="29139.ENSVURP00010008899"/>
<evidence type="ECO:0000259" key="10">
    <source>
        <dbReference type="PROSITE" id="PS50835"/>
    </source>
</evidence>
<protein>
    <recommendedName>
        <fullName evidence="10">Ig-like domain-containing protein</fullName>
    </recommendedName>
</protein>
<gene>
    <name evidence="11" type="primary">LOC114042302</name>
</gene>
<comment type="subcellular location">
    <subcellularLocation>
        <location evidence="1">Membrane</location>
        <topology evidence="1">Single-pass type I membrane protein</topology>
    </subcellularLocation>
</comment>
<name>A0A4X2KAB8_VOMUR</name>
<dbReference type="SMART" id="SM00408">
    <property type="entry name" value="IGc2"/>
    <property type="match status" value="1"/>
</dbReference>
<dbReference type="AlphaFoldDB" id="A0A4X2KAB8"/>
<dbReference type="Gene3D" id="2.60.40.10">
    <property type="entry name" value="Immunoglobulins"/>
    <property type="match status" value="4"/>
</dbReference>
<feature type="transmembrane region" description="Helical" evidence="9">
    <location>
        <begin position="461"/>
        <end position="481"/>
    </location>
</feature>
<dbReference type="GO" id="GO:0005886">
    <property type="term" value="C:plasma membrane"/>
    <property type="evidence" value="ECO:0007669"/>
    <property type="project" value="TreeGrafter"/>
</dbReference>
<dbReference type="Ensembl" id="ENSVURT00010010099.1">
    <property type="protein sequence ID" value="ENSVURP00010008899.1"/>
    <property type="gene ID" value="ENSVURG00010006899.1"/>
</dbReference>
<comment type="similarity">
    <text evidence="8">Belongs to the immunoglobulin superfamily. SIGLEC (sialic acid binding Ig-like lectin) family.</text>
</comment>
<evidence type="ECO:0000313" key="11">
    <source>
        <dbReference type="Ensembl" id="ENSVURP00010008899.1"/>
    </source>
</evidence>
<evidence type="ECO:0000256" key="7">
    <source>
        <dbReference type="ARBA" id="ARBA00023136"/>
    </source>
</evidence>
<reference evidence="12" key="1">
    <citation type="submission" date="2018-12" db="EMBL/GenBank/DDBJ databases">
        <authorList>
            <person name="Yazar S."/>
        </authorList>
    </citation>
    <scope>NUCLEOTIDE SEQUENCE [LARGE SCALE GENOMIC DNA]</scope>
</reference>
<keyword evidence="3" id="KW-0430">Lectin</keyword>
<keyword evidence="6 9" id="KW-1133">Transmembrane helix</keyword>
<dbReference type="PROSITE" id="PS50835">
    <property type="entry name" value="IG_LIKE"/>
    <property type="match status" value="2"/>
</dbReference>
<keyword evidence="12" id="KW-1185">Reference proteome</keyword>
<dbReference type="GO" id="GO:0033691">
    <property type="term" value="F:sialic acid binding"/>
    <property type="evidence" value="ECO:0007669"/>
    <property type="project" value="TreeGrafter"/>
</dbReference>
<evidence type="ECO:0000256" key="8">
    <source>
        <dbReference type="ARBA" id="ARBA00038361"/>
    </source>
</evidence>
<accession>A0A4X2KAB8</accession>
<dbReference type="PANTHER" id="PTHR12035:SF125">
    <property type="entry name" value="SIALIC ACID-BINDING IG-LIKE LECTIN 5"/>
    <property type="match status" value="1"/>
</dbReference>
<dbReference type="Proteomes" id="UP000314987">
    <property type="component" value="Unassembled WGS sequence"/>
</dbReference>
<dbReference type="InterPro" id="IPR013098">
    <property type="entry name" value="Ig_I-set"/>
</dbReference>
<keyword evidence="2 9" id="KW-0812">Transmembrane</keyword>
<keyword evidence="7 9" id="KW-0472">Membrane</keyword>
<evidence type="ECO:0000256" key="9">
    <source>
        <dbReference type="SAM" id="Phobius"/>
    </source>
</evidence>
<evidence type="ECO:0000256" key="2">
    <source>
        <dbReference type="ARBA" id="ARBA00022692"/>
    </source>
</evidence>
<dbReference type="InterPro" id="IPR051036">
    <property type="entry name" value="SIGLEC"/>
</dbReference>
<evidence type="ECO:0000256" key="5">
    <source>
        <dbReference type="ARBA" id="ARBA00022889"/>
    </source>
</evidence>
<dbReference type="InterPro" id="IPR003006">
    <property type="entry name" value="Ig/MHC_CS"/>
</dbReference>